<sequence length="71" mass="7899">MKGEVGIREGGGSDMKEKLQELMILLHLITLLCSRRGKLMARTVARANLGLTHPSDIDTPKVYGYQCKREA</sequence>
<protein>
    <submittedName>
        <fullName evidence="1">Uncharacterized protein</fullName>
    </submittedName>
</protein>
<comment type="caution">
    <text evidence="1">The sequence shown here is derived from an EMBL/GenBank/DDBJ whole genome shotgun (WGS) entry which is preliminary data.</text>
</comment>
<dbReference type="AlphaFoldDB" id="A0A498I2E3"/>
<evidence type="ECO:0000313" key="2">
    <source>
        <dbReference type="Proteomes" id="UP000290289"/>
    </source>
</evidence>
<dbReference type="EMBL" id="RDQH01000340">
    <property type="protein sequence ID" value="RXH77978.1"/>
    <property type="molecule type" value="Genomic_DNA"/>
</dbReference>
<name>A0A498I2E3_MALDO</name>
<organism evidence="1 2">
    <name type="scientific">Malus domestica</name>
    <name type="common">Apple</name>
    <name type="synonym">Pyrus malus</name>
    <dbReference type="NCBI Taxonomy" id="3750"/>
    <lineage>
        <taxon>Eukaryota</taxon>
        <taxon>Viridiplantae</taxon>
        <taxon>Streptophyta</taxon>
        <taxon>Embryophyta</taxon>
        <taxon>Tracheophyta</taxon>
        <taxon>Spermatophyta</taxon>
        <taxon>Magnoliopsida</taxon>
        <taxon>eudicotyledons</taxon>
        <taxon>Gunneridae</taxon>
        <taxon>Pentapetalae</taxon>
        <taxon>rosids</taxon>
        <taxon>fabids</taxon>
        <taxon>Rosales</taxon>
        <taxon>Rosaceae</taxon>
        <taxon>Amygdaloideae</taxon>
        <taxon>Maleae</taxon>
        <taxon>Malus</taxon>
    </lineage>
</organism>
<evidence type="ECO:0000313" key="1">
    <source>
        <dbReference type="EMBL" id="RXH77978.1"/>
    </source>
</evidence>
<dbReference type="Proteomes" id="UP000290289">
    <property type="component" value="Chromosome 14"/>
</dbReference>
<gene>
    <name evidence="1" type="ORF">DVH24_039949</name>
</gene>
<proteinExistence type="predicted"/>
<keyword evidence="2" id="KW-1185">Reference proteome</keyword>
<reference evidence="1 2" key="1">
    <citation type="submission" date="2018-10" db="EMBL/GenBank/DDBJ databases">
        <title>A high-quality apple genome assembly.</title>
        <authorList>
            <person name="Hu J."/>
        </authorList>
    </citation>
    <scope>NUCLEOTIDE SEQUENCE [LARGE SCALE GENOMIC DNA]</scope>
    <source>
        <strain evidence="2">cv. HFTH1</strain>
        <tissue evidence="1">Young leaf</tissue>
    </source>
</reference>
<accession>A0A498I2E3</accession>